<gene>
    <name evidence="2" type="ORF">CASFOL_006636</name>
</gene>
<name>A0ABD3E6X9_9LAMI</name>
<reference evidence="3" key="1">
    <citation type="journal article" date="2024" name="IScience">
        <title>Strigolactones Initiate the Formation of Haustorium-like Structures in Castilleja.</title>
        <authorList>
            <person name="Buerger M."/>
            <person name="Peterson D."/>
            <person name="Chory J."/>
        </authorList>
    </citation>
    <scope>NUCLEOTIDE SEQUENCE [LARGE SCALE GENOMIC DNA]</scope>
</reference>
<comment type="caution">
    <text evidence="2">The sequence shown here is derived from an EMBL/GenBank/DDBJ whole genome shotgun (WGS) entry which is preliminary data.</text>
</comment>
<proteinExistence type="predicted"/>
<evidence type="ECO:0000313" key="3">
    <source>
        <dbReference type="Proteomes" id="UP001632038"/>
    </source>
</evidence>
<dbReference type="EMBL" id="JAVIJP010000007">
    <property type="protein sequence ID" value="KAL3650233.1"/>
    <property type="molecule type" value="Genomic_DNA"/>
</dbReference>
<sequence>MTWIKYRTVGIQSVFPRRAPPRRRRLRANRSHSG</sequence>
<keyword evidence="3" id="KW-1185">Reference proteome</keyword>
<protein>
    <submittedName>
        <fullName evidence="2">Uncharacterized protein</fullName>
    </submittedName>
</protein>
<feature type="compositionally biased region" description="Basic residues" evidence="1">
    <location>
        <begin position="19"/>
        <end position="34"/>
    </location>
</feature>
<dbReference type="AlphaFoldDB" id="A0ABD3E6X9"/>
<organism evidence="2 3">
    <name type="scientific">Castilleja foliolosa</name>
    <dbReference type="NCBI Taxonomy" id="1961234"/>
    <lineage>
        <taxon>Eukaryota</taxon>
        <taxon>Viridiplantae</taxon>
        <taxon>Streptophyta</taxon>
        <taxon>Embryophyta</taxon>
        <taxon>Tracheophyta</taxon>
        <taxon>Spermatophyta</taxon>
        <taxon>Magnoliopsida</taxon>
        <taxon>eudicotyledons</taxon>
        <taxon>Gunneridae</taxon>
        <taxon>Pentapetalae</taxon>
        <taxon>asterids</taxon>
        <taxon>lamiids</taxon>
        <taxon>Lamiales</taxon>
        <taxon>Orobanchaceae</taxon>
        <taxon>Pedicularideae</taxon>
        <taxon>Castillejinae</taxon>
        <taxon>Castilleja</taxon>
    </lineage>
</organism>
<evidence type="ECO:0000256" key="1">
    <source>
        <dbReference type="SAM" id="MobiDB-lite"/>
    </source>
</evidence>
<accession>A0ABD3E6X9</accession>
<feature type="region of interest" description="Disordered" evidence="1">
    <location>
        <begin position="15"/>
        <end position="34"/>
    </location>
</feature>
<evidence type="ECO:0000313" key="2">
    <source>
        <dbReference type="EMBL" id="KAL3650233.1"/>
    </source>
</evidence>
<dbReference type="Proteomes" id="UP001632038">
    <property type="component" value="Unassembled WGS sequence"/>
</dbReference>